<dbReference type="GO" id="GO:0005978">
    <property type="term" value="P:glycogen biosynthetic process"/>
    <property type="evidence" value="ECO:0007669"/>
    <property type="project" value="UniProtKB-KW"/>
</dbReference>
<keyword evidence="13" id="KW-0511">Multifunctional enzyme</keyword>
<evidence type="ECO:0000256" key="7">
    <source>
        <dbReference type="ARBA" id="ARBA00020723"/>
    </source>
</evidence>
<dbReference type="Proteomes" id="UP000001542">
    <property type="component" value="Unassembled WGS sequence"/>
</dbReference>
<reference evidence="20" key="2">
    <citation type="journal article" date="2007" name="Science">
        <title>Draft genome sequence of the sexually transmitted pathogen Trichomonas vaginalis.</title>
        <authorList>
            <person name="Carlton J.M."/>
            <person name="Hirt R.P."/>
            <person name="Silva J.C."/>
            <person name="Delcher A.L."/>
            <person name="Schatz M."/>
            <person name="Zhao Q."/>
            <person name="Wortman J.R."/>
            <person name="Bidwell S.L."/>
            <person name="Alsmark U.C.M."/>
            <person name="Besteiro S."/>
            <person name="Sicheritz-Ponten T."/>
            <person name="Noel C.J."/>
            <person name="Dacks J.B."/>
            <person name="Foster P.G."/>
            <person name="Simillion C."/>
            <person name="Van de Peer Y."/>
            <person name="Miranda-Saavedra D."/>
            <person name="Barton G.J."/>
            <person name="Westrop G.D."/>
            <person name="Mueller S."/>
            <person name="Dessi D."/>
            <person name="Fiori P.L."/>
            <person name="Ren Q."/>
            <person name="Paulsen I."/>
            <person name="Zhang H."/>
            <person name="Bastida-Corcuera F.D."/>
            <person name="Simoes-Barbosa A."/>
            <person name="Brown M.T."/>
            <person name="Hayes R.D."/>
            <person name="Mukherjee M."/>
            <person name="Okumura C.Y."/>
            <person name="Schneider R."/>
            <person name="Smith A.J."/>
            <person name="Vanacova S."/>
            <person name="Villalvazo M."/>
            <person name="Haas B.J."/>
            <person name="Pertea M."/>
            <person name="Feldblyum T.V."/>
            <person name="Utterback T.R."/>
            <person name="Shu C.L."/>
            <person name="Osoegawa K."/>
            <person name="de Jong P.J."/>
            <person name="Hrdy I."/>
            <person name="Horvathova L."/>
            <person name="Zubacova Z."/>
            <person name="Dolezal P."/>
            <person name="Malik S.B."/>
            <person name="Logsdon J.M. Jr."/>
            <person name="Henze K."/>
            <person name="Gupta A."/>
            <person name="Wang C.C."/>
            <person name="Dunne R.L."/>
            <person name="Upcroft J.A."/>
            <person name="Upcroft P."/>
            <person name="White O."/>
            <person name="Salzberg S.L."/>
            <person name="Tang P."/>
            <person name="Chiu C.-H."/>
            <person name="Lee Y.-S."/>
            <person name="Embley T.M."/>
            <person name="Coombs G.H."/>
            <person name="Mottram J.C."/>
            <person name="Tachezy J."/>
            <person name="Fraser-Liggett C.M."/>
            <person name="Johnson P.J."/>
        </authorList>
    </citation>
    <scope>NUCLEOTIDE SEQUENCE [LARGE SCALE GENOMIC DNA]</scope>
    <source>
        <strain evidence="20">G3</strain>
    </source>
</reference>
<feature type="domain" description="Glycogen debranching enzyme C-terminal" evidence="17">
    <location>
        <begin position="948"/>
        <end position="1381"/>
    </location>
</feature>
<feature type="domain" description="Glycogen debranching enzyme glucanotransferase" evidence="18">
    <location>
        <begin position="107"/>
        <end position="378"/>
    </location>
</feature>
<dbReference type="SMR" id="A2EWE5"/>
<keyword evidence="9" id="KW-0328">Glycosyltransferase</keyword>
<evidence type="ECO:0000313" key="21">
    <source>
        <dbReference type="Proteomes" id="UP000001542"/>
    </source>
</evidence>
<dbReference type="GO" id="GO:0005737">
    <property type="term" value="C:cytoplasm"/>
    <property type="evidence" value="ECO:0007669"/>
    <property type="project" value="UniProtKB-SubCell"/>
</dbReference>
<accession>A2EWE5</accession>
<dbReference type="Pfam" id="PF14701">
    <property type="entry name" value="hDGE_amylase"/>
    <property type="match status" value="2"/>
</dbReference>
<feature type="domain" description="Glycogen debranching enzyme glucanotransferase" evidence="18">
    <location>
        <begin position="393"/>
        <end position="497"/>
    </location>
</feature>
<keyword evidence="11" id="KW-0378">Hydrolase</keyword>
<evidence type="ECO:0000259" key="19">
    <source>
        <dbReference type="Pfam" id="PF14702"/>
    </source>
</evidence>
<evidence type="ECO:0000256" key="13">
    <source>
        <dbReference type="ARBA" id="ARBA00023268"/>
    </source>
</evidence>
<dbReference type="RefSeq" id="XP_001315272.1">
    <property type="nucleotide sequence ID" value="XM_001315237.1"/>
</dbReference>
<evidence type="ECO:0000256" key="12">
    <source>
        <dbReference type="ARBA" id="ARBA00023056"/>
    </source>
</evidence>
<evidence type="ECO:0000256" key="4">
    <source>
        <dbReference type="ARBA" id="ARBA00004496"/>
    </source>
</evidence>
<dbReference type="InterPro" id="IPR032790">
    <property type="entry name" value="GDE_C"/>
</dbReference>
<dbReference type="VEuPathDB" id="TrichDB:TVAGG3_0353620"/>
<dbReference type="InterPro" id="IPR032792">
    <property type="entry name" value="AGL_glucanoTrfase"/>
</dbReference>
<dbReference type="EC" id="3.2.1.33" evidence="6"/>
<reference evidence="20" key="1">
    <citation type="submission" date="2006-10" db="EMBL/GenBank/DDBJ databases">
        <authorList>
            <person name="Amadeo P."/>
            <person name="Zhao Q."/>
            <person name="Wortman J."/>
            <person name="Fraser-Liggett C."/>
            <person name="Carlton J."/>
        </authorList>
    </citation>
    <scope>NUCLEOTIDE SEQUENCE</scope>
    <source>
        <strain evidence="20">G3</strain>
    </source>
</reference>
<dbReference type="Gene3D" id="1.50.10.10">
    <property type="match status" value="1"/>
</dbReference>
<comment type="function">
    <text evidence="3">Multifunctional enzyme acting as 1,4-alpha-D-glucan:1,4-alpha-D-glucan 4-alpha-D-glycosyltransferase and amylo-1,6-glucosidase in glycogen degradation.</text>
</comment>
<dbReference type="SUPFAM" id="SSF48208">
    <property type="entry name" value="Six-hairpin glycosidases"/>
    <property type="match status" value="1"/>
</dbReference>
<evidence type="ECO:0000256" key="15">
    <source>
        <dbReference type="ARBA" id="ARBA00025780"/>
    </source>
</evidence>
<dbReference type="VEuPathDB" id="TrichDB:TVAG_143490"/>
<keyword evidence="10" id="KW-0808">Transferase</keyword>
<evidence type="ECO:0000256" key="6">
    <source>
        <dbReference type="ARBA" id="ARBA00012778"/>
    </source>
</evidence>
<proteinExistence type="inferred from homology"/>
<gene>
    <name evidence="20" type="ORF">TVAG_143490</name>
</gene>
<dbReference type="PANTHER" id="PTHR10569:SF2">
    <property type="entry name" value="GLYCOGEN DEBRANCHING ENZYME"/>
    <property type="match status" value="1"/>
</dbReference>
<evidence type="ECO:0000256" key="14">
    <source>
        <dbReference type="ARBA" id="ARBA00023295"/>
    </source>
</evidence>
<dbReference type="OMA" id="IHFREWN"/>
<evidence type="ECO:0000313" key="20">
    <source>
        <dbReference type="EMBL" id="EAY03049.1"/>
    </source>
</evidence>
<evidence type="ECO:0000259" key="18">
    <source>
        <dbReference type="Pfam" id="PF14701"/>
    </source>
</evidence>
<dbReference type="EC" id="2.4.1.25" evidence="5"/>
<dbReference type="GO" id="GO:0004134">
    <property type="term" value="F:4-alpha-glucanotransferase activity"/>
    <property type="evidence" value="ECO:0000318"/>
    <property type="project" value="GO_Central"/>
</dbReference>
<name>A2EWE5_TRIV3</name>
<evidence type="ECO:0000256" key="3">
    <source>
        <dbReference type="ARBA" id="ARBA00003530"/>
    </source>
</evidence>
<evidence type="ECO:0000256" key="9">
    <source>
        <dbReference type="ARBA" id="ARBA00022676"/>
    </source>
</evidence>
<comment type="catalytic activity">
    <reaction evidence="1">
        <text>Transfers a segment of a (1-&gt;4)-alpha-D-glucan to a new position in an acceptor, which may be glucose or a (1-&gt;4)-alpha-D-glucan.</text>
        <dbReference type="EC" id="2.4.1.25"/>
    </reaction>
</comment>
<comment type="catalytic activity">
    <reaction evidence="2">
        <text>Hydrolysis of (1-&gt;6)-alpha-D-glucosidic branch linkages in glycogen phosphorylase limit dextrin.</text>
        <dbReference type="EC" id="3.2.1.33"/>
    </reaction>
</comment>
<keyword evidence="12" id="KW-0320">Glycogen biosynthesis</keyword>
<dbReference type="STRING" id="5722.A2EWE5"/>
<dbReference type="EMBL" id="DS113517">
    <property type="protein sequence ID" value="EAY03049.1"/>
    <property type="molecule type" value="Genomic_DNA"/>
</dbReference>
<dbReference type="Pfam" id="PF14702">
    <property type="entry name" value="hGDE_central"/>
    <property type="match status" value="1"/>
</dbReference>
<evidence type="ECO:0000256" key="5">
    <source>
        <dbReference type="ARBA" id="ARBA00012560"/>
    </source>
</evidence>
<evidence type="ECO:0000256" key="10">
    <source>
        <dbReference type="ARBA" id="ARBA00022679"/>
    </source>
</evidence>
<comment type="similarity">
    <text evidence="15">Belongs to the glycogen debranching enzyme family.</text>
</comment>
<dbReference type="FunFam" id="1.50.10.10:FF:000039">
    <property type="entry name" value="Glycogen debranching enzyme Gdb1, putative"/>
    <property type="match status" value="1"/>
</dbReference>
<sequence>MKKLELTLNENGGTGQGIIRFDGGETELLVRIPVGTNFHNADVSIITNMPEESNFKPIKEFRIMEDYVFSSILKYPGKWYLQLKLNSNEGPKVHYIIDPIITINGKKLTPSALNIQTNYARCIGKLEDWVKNLKVIADEGYNIVHLPPFANCQNSSLYSISDFLSISDEITSAPPEKRWQVLGDTLKDVEKKLNLGFMVDVVLNHLRVQSTIIDAHPEWAYTEETAPWLSTAMLVDDIVYKASQLIDQTRLNDFEGTKNYLSDVLFKSELSKLYLIDVDHYISTLSKYRTIDLSKTDLILRLRAKNYTEQQKVNYILSKGINGNKIDYNIAAALYWGTGEKLSKTSLEELEKALKFINESLIEKFKKLCDTIATNDANWLKNNKQARRLFSIHNINGKTLHYACNGYILRPHTKINLAGPNSDVYLTRELNSWQSTVKLRYGTQRSDNPELWDYTTEYATRVAKIAHAIRIDNAHATPVEVVEHIIKSIRKVNPNIYIMPELFSTGEDEDIEIIQRLGINGFMREGCHNQSAEQMGSLITRSGGGRVGDVSQLTVNNIHPTDKIPAVIFDLTHDNNINDVKDRLLLMAPIAMSASPIASTRGFDNLLDFNPSCVTEHRLYPTETPALSKVRKELNELHTSLASSANDLFYRTFGDILTILRADKTGKGVWMIVRFNTQLETPDHIPLPTTEMKKRFEYRLENIVLSKEMKNGNCKLIENENTVFIENNLLRVDRMVGGTVALFDVGISNVTSQIIERVSSKTFSTEVSTRLQYLSLTDLNYLLYRSESEEYDTVGAGAYHFDDYGTTFYCGIDGVVRAIERCSTTIKGMDHPLFKNIVQGDWLMEYTTKRLRVDNLSKFSLFLQTIFNKLKNIPRYLLPLYLYMTLKTINGVAKEVIYSKMATWIVDGDDFIKNLACATVAFHGVSKSAPLVDKEINDKYNIIQNGWNASLAAGLPHFSTDFMRNWGRDTFIAFRGLFLVTGRYEDAKNYLVAYASVLRHGLIPNLLDSCRNPRYNARDACWFFLQSVQDYYDMAPDGPEVLNLSVKMIFPSDLHRVDRVRKEKMIDVIIEILQRHANGIHFREWNAGSQIDSDMSENGFNVDVVTDFSTGFVIGGNAQNCGTWMDKNGSSELAGNKGIPGSPRDGADVEIIGLLASVLKWLAKLYTEKVIKVEGVNVSGKTITWKYWHSLIIANFEQYFYIPSNPKHDSVYAIDSDLVIVRGIYKDTVGSSNPGHDYRFRPNFLIAMTVAPEIFDQVHAVRAIEMAEKHLCGKIGMRTLYKGDSYYRPRYENSNDTNDFFTSKGYCYHNGPEWVWLTGYFFRASLRFRRGFTDRMKRMLAEMKGWLNRSITGGLPELTQADGEVCTEGCPMQAWSVGCTLEMLFDYSFFKEEDTFNWGEYIDDSSDVEESQN</sequence>
<comment type="subcellular location">
    <subcellularLocation>
        <location evidence="4">Cytoplasm</location>
    </subcellularLocation>
</comment>
<dbReference type="InterPro" id="IPR012341">
    <property type="entry name" value="6hp_glycosidase-like_sf"/>
</dbReference>
<feature type="domain" description="Glycogen debranching enzyme central" evidence="19">
    <location>
        <begin position="627"/>
        <end position="851"/>
    </location>
</feature>
<dbReference type="GO" id="GO:0005980">
    <property type="term" value="P:glycogen catabolic process"/>
    <property type="evidence" value="ECO:0000318"/>
    <property type="project" value="GO_Central"/>
</dbReference>
<dbReference type="InterPro" id="IPR008928">
    <property type="entry name" value="6-hairpin_glycosidase_sf"/>
</dbReference>
<dbReference type="Gene3D" id="3.20.20.80">
    <property type="entry name" value="Glycosidases"/>
    <property type="match status" value="2"/>
</dbReference>
<dbReference type="KEGG" id="tva:4760889"/>
<dbReference type="OrthoDB" id="10248904at2759"/>
<protein>
    <recommendedName>
        <fullName evidence="7">Glycogen debranching enzyme</fullName>
        <ecNumber evidence="5">2.4.1.25</ecNumber>
        <ecNumber evidence="6">3.2.1.33</ecNumber>
    </recommendedName>
    <alternativeName>
        <fullName evidence="16">Glycogen debrancher</fullName>
    </alternativeName>
</protein>
<evidence type="ECO:0000256" key="1">
    <source>
        <dbReference type="ARBA" id="ARBA00000439"/>
    </source>
</evidence>
<keyword evidence="21" id="KW-1185">Reference proteome</keyword>
<dbReference type="InParanoid" id="A2EWE5"/>
<dbReference type="InterPro" id="IPR010401">
    <property type="entry name" value="AGL/Gdb1"/>
</dbReference>
<evidence type="ECO:0000256" key="16">
    <source>
        <dbReference type="ARBA" id="ARBA00031477"/>
    </source>
</evidence>
<dbReference type="InterPro" id="IPR032788">
    <property type="entry name" value="AGL_central"/>
</dbReference>
<dbReference type="GO" id="GO:0004135">
    <property type="term" value="F:amylo-alpha-1,6-glucosidase activity"/>
    <property type="evidence" value="ECO:0000318"/>
    <property type="project" value="GO_Central"/>
</dbReference>
<evidence type="ECO:0000259" key="17">
    <source>
        <dbReference type="Pfam" id="PF06202"/>
    </source>
</evidence>
<dbReference type="InterPro" id="IPR017853">
    <property type="entry name" value="GH"/>
</dbReference>
<dbReference type="Pfam" id="PF06202">
    <property type="entry name" value="GDE_C"/>
    <property type="match status" value="1"/>
</dbReference>
<dbReference type="PANTHER" id="PTHR10569">
    <property type="entry name" value="GLYCOGEN DEBRANCHING ENZYME"/>
    <property type="match status" value="1"/>
</dbReference>
<dbReference type="SUPFAM" id="SSF51445">
    <property type="entry name" value="(Trans)glycosidases"/>
    <property type="match status" value="1"/>
</dbReference>
<evidence type="ECO:0000256" key="8">
    <source>
        <dbReference type="ARBA" id="ARBA00022490"/>
    </source>
</evidence>
<keyword evidence="8" id="KW-0963">Cytoplasm</keyword>
<evidence type="ECO:0000256" key="2">
    <source>
        <dbReference type="ARBA" id="ARBA00000927"/>
    </source>
</evidence>
<evidence type="ECO:0000256" key="11">
    <source>
        <dbReference type="ARBA" id="ARBA00022801"/>
    </source>
</evidence>
<keyword evidence="14" id="KW-0326">Glycosidase</keyword>
<dbReference type="eggNOG" id="KOG3625">
    <property type="taxonomic scope" value="Eukaryota"/>
</dbReference>
<organism evidence="20 21">
    <name type="scientific">Trichomonas vaginalis (strain ATCC PRA-98 / G3)</name>
    <dbReference type="NCBI Taxonomy" id="412133"/>
    <lineage>
        <taxon>Eukaryota</taxon>
        <taxon>Metamonada</taxon>
        <taxon>Parabasalia</taxon>
        <taxon>Trichomonadida</taxon>
        <taxon>Trichomonadidae</taxon>
        <taxon>Trichomonas</taxon>
    </lineage>
</organism>